<protein>
    <submittedName>
        <fullName evidence="1">Uncharacterized protein</fullName>
    </submittedName>
</protein>
<evidence type="ECO:0000313" key="2">
    <source>
        <dbReference type="Proteomes" id="UP000251186"/>
    </source>
</evidence>
<sequence length="97" mass="10504">MLNLMGHEFADDQAAIVCTHVTDGQPVVEVAHDLDRVVQVLCARFDHGAQDALVVHLHHLMPVLEALGLPTIDPGHLAQLSEGGWIVEAMPPEEEDA</sequence>
<dbReference type="Proteomes" id="UP000251186">
    <property type="component" value="Unassembled WGS sequence"/>
</dbReference>
<name>A0A2X1CDA4_BREVE</name>
<dbReference type="RefSeq" id="WP_112861692.1">
    <property type="nucleotide sequence ID" value="NZ_UAQP01000005.1"/>
</dbReference>
<evidence type="ECO:0000313" key="1">
    <source>
        <dbReference type="EMBL" id="SPU52281.1"/>
    </source>
</evidence>
<dbReference type="EMBL" id="UAQP01000005">
    <property type="protein sequence ID" value="SPU52281.1"/>
    <property type="molecule type" value="Genomic_DNA"/>
</dbReference>
<dbReference type="AlphaFoldDB" id="A0A2X1CDA4"/>
<organism evidence="1 2">
    <name type="scientific">Brevundimonas vesicularis</name>
    <name type="common">Pseudomonas vesicularis</name>
    <dbReference type="NCBI Taxonomy" id="41276"/>
    <lineage>
        <taxon>Bacteria</taxon>
        <taxon>Pseudomonadati</taxon>
        <taxon>Pseudomonadota</taxon>
        <taxon>Alphaproteobacteria</taxon>
        <taxon>Caulobacterales</taxon>
        <taxon>Caulobacteraceae</taxon>
        <taxon>Brevundimonas</taxon>
    </lineage>
</organism>
<proteinExistence type="predicted"/>
<reference evidence="1 2" key="1">
    <citation type="submission" date="2018-06" db="EMBL/GenBank/DDBJ databases">
        <authorList>
            <consortium name="Pathogen Informatics"/>
            <person name="Doyle S."/>
        </authorList>
    </citation>
    <scope>NUCLEOTIDE SEQUENCE [LARGE SCALE GENOMIC DNA]</scope>
    <source>
        <strain evidence="1 2">NCTC11166</strain>
    </source>
</reference>
<accession>A0A2X1CDA4</accession>
<gene>
    <name evidence="1" type="ORF">NCTC11166_00602</name>
</gene>